<feature type="region of interest" description="Disordered" evidence="1">
    <location>
        <begin position="125"/>
        <end position="149"/>
    </location>
</feature>
<evidence type="ECO:0000256" key="2">
    <source>
        <dbReference type="SAM" id="Phobius"/>
    </source>
</evidence>
<feature type="transmembrane region" description="Helical" evidence="2">
    <location>
        <begin position="95"/>
        <end position="112"/>
    </location>
</feature>
<feature type="transmembrane region" description="Helical" evidence="2">
    <location>
        <begin position="17"/>
        <end position="36"/>
    </location>
</feature>
<evidence type="ECO:0000256" key="1">
    <source>
        <dbReference type="SAM" id="MobiDB-lite"/>
    </source>
</evidence>
<protein>
    <submittedName>
        <fullName evidence="3">Uncharacterized protein</fullName>
    </submittedName>
</protein>
<keyword evidence="2" id="KW-0812">Transmembrane</keyword>
<reference evidence="3" key="1">
    <citation type="submission" date="2021-01" db="EMBL/GenBank/DDBJ databases">
        <authorList>
            <person name="Corre E."/>
            <person name="Pelletier E."/>
            <person name="Niang G."/>
            <person name="Scheremetjew M."/>
            <person name="Finn R."/>
            <person name="Kale V."/>
            <person name="Holt S."/>
            <person name="Cochrane G."/>
            <person name="Meng A."/>
            <person name="Brown T."/>
            <person name="Cohen L."/>
        </authorList>
    </citation>
    <scope>NUCLEOTIDE SEQUENCE</scope>
    <source>
        <strain evidence="3">SPMC142</strain>
    </source>
</reference>
<keyword evidence="2" id="KW-1133">Transmembrane helix</keyword>
<accession>A0A7S3VYC4</accession>
<proteinExistence type="predicted"/>
<gene>
    <name evidence="3" type="ORF">SACU0126_LOCUS2900</name>
</gene>
<dbReference type="AlphaFoldDB" id="A0A7S3VYC4"/>
<sequence length="149" mass="16591">MERRGREELAAKFNSQLLTAIALISVAGVIFFRFVVRFFMGELLCGLLLVAMGTLPRLLPAFVGPEALWQSPRGRAFLQAYESFIFNDIWDLNDVLPALLVLVAVVILLRFITRFCRRGNRRAGMCTADDSDASSPHELVGLTSDGKDE</sequence>
<dbReference type="EMBL" id="HBIQ01008615">
    <property type="protein sequence ID" value="CAE0523734.1"/>
    <property type="molecule type" value="Transcribed_RNA"/>
</dbReference>
<evidence type="ECO:0000313" key="3">
    <source>
        <dbReference type="EMBL" id="CAE0523734.1"/>
    </source>
</evidence>
<organism evidence="3">
    <name type="scientific">Strombidinopsis acuminata</name>
    <dbReference type="NCBI Taxonomy" id="141414"/>
    <lineage>
        <taxon>Eukaryota</taxon>
        <taxon>Sar</taxon>
        <taxon>Alveolata</taxon>
        <taxon>Ciliophora</taxon>
        <taxon>Intramacronucleata</taxon>
        <taxon>Spirotrichea</taxon>
        <taxon>Choreotrichia</taxon>
        <taxon>Choreotrichida</taxon>
        <taxon>Strombidinopsidae</taxon>
        <taxon>Strombidinopsis</taxon>
    </lineage>
</organism>
<keyword evidence="2" id="KW-0472">Membrane</keyword>
<name>A0A7S3VYC4_9SPIT</name>